<gene>
    <name evidence="1" type="ORF">BpHYR1_001516</name>
</gene>
<dbReference type="Proteomes" id="UP000276133">
    <property type="component" value="Unassembled WGS sequence"/>
</dbReference>
<sequence>MERLSEALIVVKSTWLDMLAVINRMKTDTGPKTKTNRKKGYIVFYKKIKRGHVKNDCKSKNKDKGHKGNYKKINLAYDTSASESSANEDQCKLKGNYHSWNFLTQHVLEPTFKSNILDLIVTDDPGRIFSIINGPPLGYTDKNCLHATLSWNYSLRSQIHNPLETTPRLVYQRGNYELFNKHVLDCTKLLDSDTSVAFNQFVTTYSTASALAIPTCVPRARNRPNPKWFNANIKQLTKKKYILHCRIRSAPRNSELKALYVT</sequence>
<reference evidence="1 2" key="1">
    <citation type="journal article" date="2018" name="Sci. Rep.">
        <title>Genomic signatures of local adaptation to the degree of environmental predictability in rotifers.</title>
        <authorList>
            <person name="Franch-Gras L."/>
            <person name="Hahn C."/>
            <person name="Garcia-Roger E.M."/>
            <person name="Carmona M.J."/>
            <person name="Serra M."/>
            <person name="Gomez A."/>
        </authorList>
    </citation>
    <scope>NUCLEOTIDE SEQUENCE [LARGE SCALE GENOMIC DNA]</scope>
    <source>
        <strain evidence="1">HYR1</strain>
    </source>
</reference>
<keyword evidence="2" id="KW-1185">Reference proteome</keyword>
<evidence type="ECO:0000313" key="1">
    <source>
        <dbReference type="EMBL" id="RMZ95536.1"/>
    </source>
</evidence>
<proteinExistence type="predicted"/>
<organism evidence="1 2">
    <name type="scientific">Brachionus plicatilis</name>
    <name type="common">Marine rotifer</name>
    <name type="synonym">Brachionus muelleri</name>
    <dbReference type="NCBI Taxonomy" id="10195"/>
    <lineage>
        <taxon>Eukaryota</taxon>
        <taxon>Metazoa</taxon>
        <taxon>Spiralia</taxon>
        <taxon>Gnathifera</taxon>
        <taxon>Rotifera</taxon>
        <taxon>Eurotatoria</taxon>
        <taxon>Monogononta</taxon>
        <taxon>Pseudotrocha</taxon>
        <taxon>Ploima</taxon>
        <taxon>Brachionidae</taxon>
        <taxon>Brachionus</taxon>
    </lineage>
</organism>
<comment type="caution">
    <text evidence="1">The sequence shown here is derived from an EMBL/GenBank/DDBJ whole genome shotgun (WGS) entry which is preliminary data.</text>
</comment>
<dbReference type="EMBL" id="REGN01012381">
    <property type="protein sequence ID" value="RMZ95536.1"/>
    <property type="molecule type" value="Genomic_DNA"/>
</dbReference>
<dbReference type="AlphaFoldDB" id="A0A3M7P8V8"/>
<evidence type="ECO:0000313" key="2">
    <source>
        <dbReference type="Proteomes" id="UP000276133"/>
    </source>
</evidence>
<accession>A0A3M7P8V8</accession>
<name>A0A3M7P8V8_BRAPC</name>
<dbReference type="OrthoDB" id="6118220at2759"/>
<protein>
    <recommendedName>
        <fullName evidence="3">RNA-directed DNA polymerase from mobile element jockey-like</fullName>
    </recommendedName>
</protein>
<evidence type="ECO:0008006" key="3">
    <source>
        <dbReference type="Google" id="ProtNLM"/>
    </source>
</evidence>
<feature type="non-terminal residue" evidence="1">
    <location>
        <position position="262"/>
    </location>
</feature>